<evidence type="ECO:0000313" key="1">
    <source>
        <dbReference type="EMBL" id="EKU93212.1"/>
    </source>
</evidence>
<dbReference type="HOGENOM" id="CLU_862324_0_0_9"/>
<dbReference type="RefSeq" id="WP_003778411.1">
    <property type="nucleotide sequence ID" value="NZ_JH992960.1"/>
</dbReference>
<organism evidence="1 2">
    <name type="scientific">Alloiococcus otitis ATCC 51267</name>
    <dbReference type="NCBI Taxonomy" id="883081"/>
    <lineage>
        <taxon>Bacteria</taxon>
        <taxon>Bacillati</taxon>
        <taxon>Bacillota</taxon>
        <taxon>Bacilli</taxon>
        <taxon>Lactobacillales</taxon>
        <taxon>Carnobacteriaceae</taxon>
        <taxon>Alloiococcus</taxon>
    </lineage>
</organism>
<protein>
    <submittedName>
        <fullName evidence="1">Uncharacterized protein</fullName>
    </submittedName>
</protein>
<comment type="caution">
    <text evidence="1">The sequence shown here is derived from an EMBL/GenBank/DDBJ whole genome shotgun (WGS) entry which is preliminary data.</text>
</comment>
<dbReference type="EMBL" id="AGXA01000022">
    <property type="protein sequence ID" value="EKU93212.1"/>
    <property type="molecule type" value="Genomic_DNA"/>
</dbReference>
<dbReference type="Proteomes" id="UP000009875">
    <property type="component" value="Unassembled WGS sequence"/>
</dbReference>
<dbReference type="AlphaFoldDB" id="K9EQI7"/>
<dbReference type="eggNOG" id="ENOG502ZWPK">
    <property type="taxonomic scope" value="Bacteria"/>
</dbReference>
<dbReference type="OrthoDB" id="240589at2"/>
<name>K9EQI7_9LACT</name>
<sequence length="322" mass="36469">MKENVKKAWVISLAMLALVLMTWLVDRTQAEEEEESIDQVYLNQYLKTDETIPTLDELVEDLGQDPSVEAVEAEFGGKTAALFDQDLLPFEAALPKLDQGEDLQAIERYYYDQVVTGISPVRPSYTIEEGFQLAHHKPHVSLENEALFVDQTGFKRVSDWLKAGYFQVYPKGQGILVVEGLVQVTEDKNLADVINLVNSLQVDLAGQEVKSFPSLLEEEDLQVEDWSNLDQADNFRYQEAGLSSQDYLQAQEEFTFLEPDLYGYLDSPTSKQDLKVMDNTILTFKGFLADVDMDSLEESHLSMNKASWGLEETEERTIEVNG</sequence>
<proteinExistence type="predicted"/>
<reference evidence="1 2" key="1">
    <citation type="submission" date="2012-09" db="EMBL/GenBank/DDBJ databases">
        <title>The Genome Sequence of Alloiococcus otitis ATCC 51267.</title>
        <authorList>
            <consortium name="The Broad Institute Genome Sequencing Platform"/>
            <person name="Earl A."/>
            <person name="Ward D."/>
            <person name="Feldgarden M."/>
            <person name="Gevers D."/>
            <person name="Huys G."/>
            <person name="Walker B."/>
            <person name="Young S.K."/>
            <person name="Zeng Q."/>
            <person name="Gargeya S."/>
            <person name="Fitzgerald M."/>
            <person name="Haas B."/>
            <person name="Abouelleil A."/>
            <person name="Alvarado L."/>
            <person name="Arachchi H.M."/>
            <person name="Berlin A.M."/>
            <person name="Chapman S.B."/>
            <person name="Goldberg J."/>
            <person name="Griggs A."/>
            <person name="Gujja S."/>
            <person name="Hansen M."/>
            <person name="Howarth C."/>
            <person name="Imamovic A."/>
            <person name="Larimer J."/>
            <person name="McCowen C."/>
            <person name="Montmayeur A."/>
            <person name="Murphy C."/>
            <person name="Neiman D."/>
            <person name="Pearson M."/>
            <person name="Priest M."/>
            <person name="Roberts A."/>
            <person name="Saif S."/>
            <person name="Shea T."/>
            <person name="Sisk P."/>
            <person name="Sykes S."/>
            <person name="Wortman J."/>
            <person name="Nusbaum C."/>
            <person name="Birren B."/>
        </authorList>
    </citation>
    <scope>NUCLEOTIDE SEQUENCE [LARGE SCALE GENOMIC DNA]</scope>
    <source>
        <strain evidence="1 2">ATCC 51267</strain>
    </source>
</reference>
<keyword evidence="2" id="KW-1185">Reference proteome</keyword>
<accession>K9EQI7</accession>
<gene>
    <name evidence="1" type="ORF">HMPREF9698_01373</name>
</gene>
<evidence type="ECO:0000313" key="2">
    <source>
        <dbReference type="Proteomes" id="UP000009875"/>
    </source>
</evidence>
<dbReference type="STRING" id="883081.HMPREF9698_01373"/>